<dbReference type="InterPro" id="IPR011989">
    <property type="entry name" value="ARM-like"/>
</dbReference>
<protein>
    <submittedName>
        <fullName evidence="5">Maestro heat-like repeat-containing protein family member 6</fullName>
    </submittedName>
</protein>
<sequence length="787" mass="87984">MAGRLLGLFSVFRRKKKKSHEAAPPQQHENPEQFQPPKDDAALDHTEEKEPAHGRFRKTLKTFWKFPRIRRRKTGSAAAEGLAEPGSGLTELQAEPDVSPDSPERSENPDISVTETWTKILLTSMTEDVAITNTNNEGTQGITNTANSPDPAEPSKDSKVARNDQRAKADMAVTEDVNITNAKTRDTQGIANTDTMPSPTLSQELIFDYFKDPCVSSQQQQVPGKVKNIHQSLMSQVTVDVWLQTDILRLAEEHPADVVLTLLRCAPTCDRAAAMIWRTIGSSSPTVEKVLPVLLCVMENWPLHSMCTSDGDNEDVFALAATLGLWVILQVPKCHKAMNLYSSRLFVALLFHIVITTQQITPVELATFWRACWEEHRLHCKPNRFAVQAMKALLCRLQWDHVVLAMERKCGWDMLLCADTQHYAVGLLARELCHVLDHFCSDIAFRLLRQHSREEPCWDLPFLAFLVEVLECLDLSKCHGSALKTMSRYLSSECCHRHHLALRGLAVLTKDPRMARRMYPLSQRLLELLGAPDIEVVSMSLRVFMNVLQHQNILVSSTTAPKLTEALLLLFDHDNSHVRLLSIQLFCKVMELVVDEGKKPLKTIVNKSLLALFIYCHDENCQVAKASRETLLGAAEFLKRSDLKRLLKKKQLSKFAERLLAEDSSSAAEHLRRALPYLQSPQEPLREAALSFMGMAGRYLKGQPAELHLLTQALEAMSEDDSPSSTNLEIQAIFRQRCAELGSSAGFREPGSQAEYQETVKKAPGLNVTGAPGSPDAGHSCACCKLP</sequence>
<dbReference type="SUPFAM" id="SSF48371">
    <property type="entry name" value="ARM repeat"/>
    <property type="match status" value="1"/>
</dbReference>
<accession>A0A674G767</accession>
<feature type="domain" description="Maestro/Maestro-like HEAT-repeats" evidence="4">
    <location>
        <begin position="484"/>
        <end position="730"/>
    </location>
</feature>
<dbReference type="AlphaFoldDB" id="A0A674G767"/>
<dbReference type="PANTHER" id="PTHR23120:SF42">
    <property type="entry name" value="MAESTRO HEAT-LIKE REPEAT FAMILY MEMBER 3"/>
    <property type="match status" value="1"/>
</dbReference>
<feature type="compositionally biased region" description="Polar residues" evidence="2">
    <location>
        <begin position="133"/>
        <end position="148"/>
    </location>
</feature>
<dbReference type="InterPro" id="IPR016024">
    <property type="entry name" value="ARM-type_fold"/>
</dbReference>
<dbReference type="GeneTree" id="ENSGT00940000160596"/>
<evidence type="ECO:0000259" key="3">
    <source>
        <dbReference type="Pfam" id="PF21047"/>
    </source>
</evidence>
<dbReference type="GO" id="GO:0005737">
    <property type="term" value="C:cytoplasm"/>
    <property type="evidence" value="ECO:0007669"/>
    <property type="project" value="TreeGrafter"/>
</dbReference>
<evidence type="ECO:0000256" key="2">
    <source>
        <dbReference type="SAM" id="MobiDB-lite"/>
    </source>
</evidence>
<dbReference type="OrthoDB" id="9421177at2759"/>
<dbReference type="Gene3D" id="1.25.10.10">
    <property type="entry name" value="Leucine-rich Repeat Variant"/>
    <property type="match status" value="1"/>
</dbReference>
<dbReference type="Pfam" id="PF23227">
    <property type="entry name" value="HEAT_MROH2B_C"/>
    <property type="match status" value="1"/>
</dbReference>
<evidence type="ECO:0000313" key="5">
    <source>
        <dbReference type="Ensembl" id="ENSTGUP00000018516.1"/>
    </source>
</evidence>
<dbReference type="Pfam" id="PF21047">
    <property type="entry name" value="HEAT_Maestro"/>
    <property type="match status" value="1"/>
</dbReference>
<dbReference type="PANTHER" id="PTHR23120">
    <property type="entry name" value="MAESTRO-RELATED HEAT DOMAIN-CONTAINING"/>
    <property type="match status" value="1"/>
</dbReference>
<keyword evidence="6" id="KW-1185">Reference proteome</keyword>
<evidence type="ECO:0000256" key="1">
    <source>
        <dbReference type="ARBA" id="ARBA00022737"/>
    </source>
</evidence>
<name>A0A674G767_TAEGU</name>
<dbReference type="Ensembl" id="ENSTGUT00000024914.1">
    <property type="protein sequence ID" value="ENSTGUP00000018516.1"/>
    <property type="gene ID" value="ENSTGUG00000024421.1"/>
</dbReference>
<dbReference type="InParanoid" id="A0A674G767"/>
<reference evidence="5" key="3">
    <citation type="submission" date="2025-09" db="UniProtKB">
        <authorList>
            <consortium name="Ensembl"/>
        </authorList>
    </citation>
    <scope>IDENTIFICATION</scope>
</reference>
<dbReference type="Proteomes" id="UP000007754">
    <property type="component" value="Chromosome 1A"/>
</dbReference>
<gene>
    <name evidence="5" type="primary">LOC121468136</name>
</gene>
<proteinExistence type="predicted"/>
<reference evidence="5" key="2">
    <citation type="submission" date="2025-08" db="UniProtKB">
        <authorList>
            <consortium name="Ensembl"/>
        </authorList>
    </citation>
    <scope>IDENTIFICATION</scope>
</reference>
<feature type="region of interest" description="Disordered" evidence="2">
    <location>
        <begin position="133"/>
        <end position="170"/>
    </location>
</feature>
<feature type="compositionally biased region" description="Basic and acidic residues" evidence="2">
    <location>
        <begin position="153"/>
        <end position="169"/>
    </location>
</feature>
<feature type="domain" description="Maestro-like HEAT-repeats" evidence="3">
    <location>
        <begin position="218"/>
        <end position="291"/>
    </location>
</feature>
<dbReference type="InterPro" id="IPR048465">
    <property type="entry name" value="Maestro-like_HEAT"/>
</dbReference>
<feature type="compositionally biased region" description="Basic and acidic residues" evidence="2">
    <location>
        <begin position="37"/>
        <end position="53"/>
    </location>
</feature>
<evidence type="ECO:0000259" key="4">
    <source>
        <dbReference type="Pfam" id="PF23227"/>
    </source>
</evidence>
<reference evidence="5 6" key="1">
    <citation type="journal article" date="2010" name="Nature">
        <title>The genome of a songbird.</title>
        <authorList>
            <person name="Warren W.C."/>
            <person name="Clayton D.F."/>
            <person name="Ellegren H."/>
            <person name="Arnold A.P."/>
            <person name="Hillier L.W."/>
            <person name="Kunstner A."/>
            <person name="Searle S."/>
            <person name="White S."/>
            <person name="Vilella A.J."/>
            <person name="Fairley S."/>
            <person name="Heger A."/>
            <person name="Kong L."/>
            <person name="Ponting C.P."/>
            <person name="Jarvis E.D."/>
            <person name="Mello C.V."/>
            <person name="Minx P."/>
            <person name="Lovell P."/>
            <person name="Velho T.A."/>
            <person name="Ferris M."/>
            <person name="Balakrishnan C.N."/>
            <person name="Sinha S."/>
            <person name="Blatti C."/>
            <person name="London S.E."/>
            <person name="Li Y."/>
            <person name="Lin Y.C."/>
            <person name="George J."/>
            <person name="Sweedler J."/>
            <person name="Southey B."/>
            <person name="Gunaratne P."/>
            <person name="Watson M."/>
            <person name="Nam K."/>
            <person name="Backstrom N."/>
            <person name="Smeds L."/>
            <person name="Nabholz B."/>
            <person name="Itoh Y."/>
            <person name="Whitney O."/>
            <person name="Pfenning A.R."/>
            <person name="Howard J."/>
            <person name="Volker M."/>
            <person name="Skinner B.M."/>
            <person name="Griffin D.K."/>
            <person name="Ye L."/>
            <person name="McLaren W.M."/>
            <person name="Flicek P."/>
            <person name="Quesada V."/>
            <person name="Velasco G."/>
            <person name="Lopez-Otin C."/>
            <person name="Puente X.S."/>
            <person name="Olender T."/>
            <person name="Lancet D."/>
            <person name="Smit A.F."/>
            <person name="Hubley R."/>
            <person name="Konkel M.K."/>
            <person name="Walker J.A."/>
            <person name="Batzer M.A."/>
            <person name="Gu W."/>
            <person name="Pollock D.D."/>
            <person name="Chen L."/>
            <person name="Cheng Z."/>
            <person name="Eichler E.E."/>
            <person name="Stapley J."/>
            <person name="Slate J."/>
            <person name="Ekblom R."/>
            <person name="Birkhead T."/>
            <person name="Burke T."/>
            <person name="Burt D."/>
            <person name="Scharff C."/>
            <person name="Adam I."/>
            <person name="Richard H."/>
            <person name="Sultan M."/>
            <person name="Soldatov A."/>
            <person name="Lehrach H."/>
            <person name="Edwards S.V."/>
            <person name="Yang S.P."/>
            <person name="Li X."/>
            <person name="Graves T."/>
            <person name="Fulton L."/>
            <person name="Nelson J."/>
            <person name="Chinwalla A."/>
            <person name="Hou S."/>
            <person name="Mardis E.R."/>
            <person name="Wilson R.K."/>
        </authorList>
    </citation>
    <scope>NUCLEOTIDE SEQUENCE [LARGE SCALE GENOMIC DNA]</scope>
</reference>
<dbReference type="InterPro" id="IPR045206">
    <property type="entry name" value="Maestro_heat-like_prot"/>
</dbReference>
<keyword evidence="1" id="KW-0677">Repeat</keyword>
<feature type="region of interest" description="Disordered" evidence="2">
    <location>
        <begin position="13"/>
        <end position="113"/>
    </location>
</feature>
<organism evidence="5 6">
    <name type="scientific">Taeniopygia guttata</name>
    <name type="common">Zebra finch</name>
    <name type="synonym">Poephila guttata</name>
    <dbReference type="NCBI Taxonomy" id="59729"/>
    <lineage>
        <taxon>Eukaryota</taxon>
        <taxon>Metazoa</taxon>
        <taxon>Chordata</taxon>
        <taxon>Craniata</taxon>
        <taxon>Vertebrata</taxon>
        <taxon>Euteleostomi</taxon>
        <taxon>Archelosauria</taxon>
        <taxon>Archosauria</taxon>
        <taxon>Dinosauria</taxon>
        <taxon>Saurischia</taxon>
        <taxon>Theropoda</taxon>
        <taxon>Coelurosauria</taxon>
        <taxon>Aves</taxon>
        <taxon>Neognathae</taxon>
        <taxon>Neoaves</taxon>
        <taxon>Telluraves</taxon>
        <taxon>Australaves</taxon>
        <taxon>Passeriformes</taxon>
        <taxon>Passeroidea</taxon>
        <taxon>Estrildidae</taxon>
        <taxon>Estrildinae</taxon>
        <taxon>Taeniopygia</taxon>
    </lineage>
</organism>
<evidence type="ECO:0000313" key="6">
    <source>
        <dbReference type="Proteomes" id="UP000007754"/>
    </source>
</evidence>
<dbReference type="InterPro" id="IPR055406">
    <property type="entry name" value="HEAT_Maestro"/>
</dbReference>